<gene>
    <name evidence="1" type="ORF">MJG53_008030</name>
</gene>
<name>A0ACB9UZD5_9CETA</name>
<proteinExistence type="predicted"/>
<comment type="caution">
    <text evidence="1">The sequence shown here is derived from an EMBL/GenBank/DDBJ whole genome shotgun (WGS) entry which is preliminary data.</text>
</comment>
<evidence type="ECO:0000313" key="1">
    <source>
        <dbReference type="EMBL" id="KAI4582817.1"/>
    </source>
</evidence>
<dbReference type="EMBL" id="CM043032">
    <property type="protein sequence ID" value="KAI4582817.1"/>
    <property type="molecule type" value="Genomic_DNA"/>
</dbReference>
<sequence length="227" mass="25085">MCAASVLHSLPCIPSPEDLEAILDFFSFTDHPVGAASPLPCQTRLVGTDDSVGLTGANQALTLAFSEQTLTGVILPTCLMQKVQTVHKSTANSWIAPVSKPAHGELYENESFRTPREPEILLPTVFRAVKQFSSDFHKERKNVLIFIKSKVIDILVNLALKEVSRCLVSLSLLLSQATFPIQLTVHSVHFSPTIHGVTVGWKDTDHWCDDQLRSRTPRHCSRLSHGH</sequence>
<evidence type="ECO:0000313" key="2">
    <source>
        <dbReference type="Proteomes" id="UP001057279"/>
    </source>
</evidence>
<reference evidence="1" key="1">
    <citation type="submission" date="2022-03" db="EMBL/GenBank/DDBJ databases">
        <title>Genomic analyses of argali, domestic sheep and their hybrids provide insights into chromosomal evolution, heterosis and genetic basis of agronomic traits.</title>
        <authorList>
            <person name="Li M."/>
        </authorList>
    </citation>
    <scope>NUCLEOTIDE SEQUENCE</scope>
    <source>
        <strain evidence="1">F1 hybrid</strain>
    </source>
</reference>
<keyword evidence="2" id="KW-1185">Reference proteome</keyword>
<accession>A0ACB9UZD5</accession>
<dbReference type="Proteomes" id="UP001057279">
    <property type="component" value="Linkage Group LG07"/>
</dbReference>
<protein>
    <submittedName>
        <fullName evidence="1">Uncharacterized protein</fullName>
    </submittedName>
</protein>
<organism evidence="1 2">
    <name type="scientific">Ovis ammon polii x Ovis aries</name>
    <dbReference type="NCBI Taxonomy" id="2918886"/>
    <lineage>
        <taxon>Eukaryota</taxon>
        <taxon>Metazoa</taxon>
        <taxon>Chordata</taxon>
        <taxon>Craniata</taxon>
        <taxon>Vertebrata</taxon>
        <taxon>Euteleostomi</taxon>
        <taxon>Mammalia</taxon>
        <taxon>Eutheria</taxon>
        <taxon>Laurasiatheria</taxon>
        <taxon>Artiodactyla</taxon>
        <taxon>Ruminantia</taxon>
        <taxon>Pecora</taxon>
        <taxon>Bovidae</taxon>
        <taxon>Caprinae</taxon>
        <taxon>Ovis</taxon>
    </lineage>
</organism>